<dbReference type="RefSeq" id="WP_209378878.1">
    <property type="nucleotide sequence ID" value="NZ_JAGIZB010000006.1"/>
</dbReference>
<sequence>MISTSIDDIKERLSLAYLTSLAARVGCSVTEVNGPDKASVDALVRPVLGSRNQIDVQLKATSTSSVANGEIFYDLKMINYSHLRAPSTNPHYLMILQLPADETAWIKVTLPELLMRGTLYFGNLQGLPAVPNTSKKRVFIPCSQVMSEHTMQQLIVAAPTIIGSARI</sequence>
<dbReference type="Proteomes" id="UP000681594">
    <property type="component" value="Unassembled WGS sequence"/>
</dbReference>
<accession>A0ABS4ACC0</accession>
<feature type="domain" description="DUF4365" evidence="1">
    <location>
        <begin position="11"/>
        <end position="155"/>
    </location>
</feature>
<reference evidence="2 3" key="1">
    <citation type="submission" date="2021-03" db="EMBL/GenBank/DDBJ databases">
        <authorList>
            <person name="So Y."/>
        </authorList>
    </citation>
    <scope>NUCLEOTIDE SEQUENCE [LARGE SCALE GENOMIC DNA]</scope>
    <source>
        <strain evidence="2 3">SSH11</strain>
    </source>
</reference>
<organism evidence="2 3">
    <name type="scientific">Pararoseomonas baculiformis</name>
    <dbReference type="NCBI Taxonomy" id="2820812"/>
    <lineage>
        <taxon>Bacteria</taxon>
        <taxon>Pseudomonadati</taxon>
        <taxon>Pseudomonadota</taxon>
        <taxon>Alphaproteobacteria</taxon>
        <taxon>Acetobacterales</taxon>
        <taxon>Acetobacteraceae</taxon>
        <taxon>Pararoseomonas</taxon>
    </lineage>
</organism>
<dbReference type="Pfam" id="PF14280">
    <property type="entry name" value="DUF4365"/>
    <property type="match status" value="1"/>
</dbReference>
<proteinExistence type="predicted"/>
<comment type="caution">
    <text evidence="2">The sequence shown here is derived from an EMBL/GenBank/DDBJ whole genome shotgun (WGS) entry which is preliminary data.</text>
</comment>
<dbReference type="InterPro" id="IPR025375">
    <property type="entry name" value="DUF4365"/>
</dbReference>
<evidence type="ECO:0000313" key="3">
    <source>
        <dbReference type="Proteomes" id="UP000681594"/>
    </source>
</evidence>
<protein>
    <submittedName>
        <fullName evidence="2">DUF4365 domain-containing protein</fullName>
    </submittedName>
</protein>
<name>A0ABS4ACC0_9PROT</name>
<dbReference type="EMBL" id="JAGIZB010000006">
    <property type="protein sequence ID" value="MBP0444645.1"/>
    <property type="molecule type" value="Genomic_DNA"/>
</dbReference>
<evidence type="ECO:0000313" key="2">
    <source>
        <dbReference type="EMBL" id="MBP0444645.1"/>
    </source>
</evidence>
<evidence type="ECO:0000259" key="1">
    <source>
        <dbReference type="Pfam" id="PF14280"/>
    </source>
</evidence>
<gene>
    <name evidence="2" type="ORF">J8J14_07600</name>
</gene>
<keyword evidence="3" id="KW-1185">Reference proteome</keyword>